<keyword evidence="2" id="KW-1185">Reference proteome</keyword>
<dbReference type="InterPro" id="IPR014825">
    <property type="entry name" value="DNA_alkylation"/>
</dbReference>
<comment type="caution">
    <text evidence="1">The sequence shown here is derived from an EMBL/GenBank/DDBJ whole genome shotgun (WGS) entry which is preliminary data.</text>
</comment>
<gene>
    <name evidence="1" type="ORF">FCL54_22350</name>
</gene>
<dbReference type="Pfam" id="PF08713">
    <property type="entry name" value="DNA_alkylation"/>
    <property type="match status" value="1"/>
</dbReference>
<name>A0A5R9F5I2_9BACL</name>
<dbReference type="CDD" id="cd07064">
    <property type="entry name" value="AlkD_like_1"/>
    <property type="match status" value="1"/>
</dbReference>
<sequence length="235" mass="28061">MSEVYVLEYVRELESFFYSHRNDDDAEPMKKYMRDQFEFLGIKTPERKKLLKTFIKEHGMPQENNFNQTIEELWQLPEREYQYIAISLLDKALKKLPVDIILLLEHLIVTKSWWDTIDSIASGLVGEFFRLHPHLKDITTRRWMDSGNMWLQRTAILFQLSYKTETDSVMLFKYIKESSDSDEFFIQKAIGWALREYSKTEPAMVEKFIEEESLAPLSRREGLKVIKKRKKEKSS</sequence>
<reference evidence="1 2" key="1">
    <citation type="submission" date="2019-04" db="EMBL/GenBank/DDBJ databases">
        <title>Bacillus caeni sp. nov., a bacterium isolated from mangrove sediment.</title>
        <authorList>
            <person name="Huang H."/>
            <person name="Mo K."/>
            <person name="Hu Y."/>
        </authorList>
    </citation>
    <scope>NUCLEOTIDE SEQUENCE [LARGE SCALE GENOMIC DNA]</scope>
    <source>
        <strain evidence="1 2">HB172195</strain>
    </source>
</reference>
<dbReference type="OrthoDB" id="9775346at2"/>
<accession>A0A5R9F5I2</accession>
<organism evidence="1 2">
    <name type="scientific">Exobacillus caeni</name>
    <dbReference type="NCBI Taxonomy" id="2574798"/>
    <lineage>
        <taxon>Bacteria</taxon>
        <taxon>Bacillati</taxon>
        <taxon>Bacillota</taxon>
        <taxon>Bacilli</taxon>
        <taxon>Bacillales</taxon>
        <taxon>Guptibacillaceae</taxon>
        <taxon>Exobacillus</taxon>
    </lineage>
</organism>
<dbReference type="AlphaFoldDB" id="A0A5R9F5I2"/>
<dbReference type="Gene3D" id="1.25.40.290">
    <property type="entry name" value="ARM repeat domains"/>
    <property type="match status" value="1"/>
</dbReference>
<dbReference type="PANTHER" id="PTHR34070:SF1">
    <property type="entry name" value="DNA ALKYLATION REPAIR PROTEIN"/>
    <property type="match status" value="1"/>
</dbReference>
<protein>
    <submittedName>
        <fullName evidence="1">DNA alkylation repair protein</fullName>
    </submittedName>
</protein>
<proteinExistence type="predicted"/>
<dbReference type="PANTHER" id="PTHR34070">
    <property type="entry name" value="ARMADILLO-TYPE FOLD"/>
    <property type="match status" value="1"/>
</dbReference>
<dbReference type="Proteomes" id="UP000308230">
    <property type="component" value="Unassembled WGS sequence"/>
</dbReference>
<dbReference type="EMBL" id="SWLG01000030">
    <property type="protein sequence ID" value="TLS35065.1"/>
    <property type="molecule type" value="Genomic_DNA"/>
</dbReference>
<dbReference type="InterPro" id="IPR016024">
    <property type="entry name" value="ARM-type_fold"/>
</dbReference>
<dbReference type="SUPFAM" id="SSF48371">
    <property type="entry name" value="ARM repeat"/>
    <property type="match status" value="1"/>
</dbReference>
<dbReference type="Gene3D" id="1.20.1660.10">
    <property type="entry name" value="Hypothetical protein (EF3068)"/>
    <property type="match status" value="1"/>
</dbReference>
<evidence type="ECO:0000313" key="1">
    <source>
        <dbReference type="EMBL" id="TLS35065.1"/>
    </source>
</evidence>
<evidence type="ECO:0000313" key="2">
    <source>
        <dbReference type="Proteomes" id="UP000308230"/>
    </source>
</evidence>